<evidence type="ECO:0000259" key="2">
    <source>
        <dbReference type="Pfam" id="PF12802"/>
    </source>
</evidence>
<dbReference type="Pfam" id="PF00480">
    <property type="entry name" value="ROK"/>
    <property type="match status" value="1"/>
</dbReference>
<proteinExistence type="inferred from homology"/>
<dbReference type="Pfam" id="PF12802">
    <property type="entry name" value="MarR_2"/>
    <property type="match status" value="1"/>
</dbReference>
<dbReference type="SUPFAM" id="SSF46785">
    <property type="entry name" value="Winged helix' DNA-binding domain"/>
    <property type="match status" value="1"/>
</dbReference>
<dbReference type="InterPro" id="IPR000600">
    <property type="entry name" value="ROK"/>
</dbReference>
<dbReference type="RefSeq" id="WP_201953125.1">
    <property type="nucleotide sequence ID" value="NZ_JAERRJ010000011.1"/>
</dbReference>
<evidence type="ECO:0000313" key="3">
    <source>
        <dbReference type="EMBL" id="MBL1078214.1"/>
    </source>
</evidence>
<comment type="similarity">
    <text evidence="1">Belongs to the ROK (NagC/XylR) family.</text>
</comment>
<name>A0ABS1MD74_9NOCA</name>
<dbReference type="PANTHER" id="PTHR18964">
    <property type="entry name" value="ROK (REPRESSOR, ORF, KINASE) FAMILY"/>
    <property type="match status" value="1"/>
</dbReference>
<dbReference type="EMBL" id="JAERRJ010000011">
    <property type="protein sequence ID" value="MBL1078214.1"/>
    <property type="molecule type" value="Genomic_DNA"/>
</dbReference>
<dbReference type="PANTHER" id="PTHR18964:SF149">
    <property type="entry name" value="BIFUNCTIONAL UDP-N-ACETYLGLUCOSAMINE 2-EPIMERASE_N-ACETYLMANNOSAMINE KINASE"/>
    <property type="match status" value="1"/>
</dbReference>
<organism evidence="3 4">
    <name type="scientific">Nocardia acididurans</name>
    <dbReference type="NCBI Taxonomy" id="2802282"/>
    <lineage>
        <taxon>Bacteria</taxon>
        <taxon>Bacillati</taxon>
        <taxon>Actinomycetota</taxon>
        <taxon>Actinomycetes</taxon>
        <taxon>Mycobacteriales</taxon>
        <taxon>Nocardiaceae</taxon>
        <taxon>Nocardia</taxon>
    </lineage>
</organism>
<feature type="domain" description="HTH marR-type" evidence="2">
    <location>
        <begin position="20"/>
        <end position="63"/>
    </location>
</feature>
<evidence type="ECO:0000256" key="1">
    <source>
        <dbReference type="ARBA" id="ARBA00006479"/>
    </source>
</evidence>
<evidence type="ECO:0000313" key="4">
    <source>
        <dbReference type="Proteomes" id="UP000602198"/>
    </source>
</evidence>
<dbReference type="Gene3D" id="1.10.10.10">
    <property type="entry name" value="Winged helix-like DNA-binding domain superfamily/Winged helix DNA-binding domain"/>
    <property type="match status" value="1"/>
</dbReference>
<gene>
    <name evidence="3" type="ORF">JK358_27780</name>
</gene>
<dbReference type="InterPro" id="IPR036388">
    <property type="entry name" value="WH-like_DNA-bd_sf"/>
</dbReference>
<comment type="caution">
    <text evidence="3">The sequence shown here is derived from an EMBL/GenBank/DDBJ whole genome shotgun (WGS) entry which is preliminary data.</text>
</comment>
<keyword evidence="4" id="KW-1185">Reference proteome</keyword>
<accession>A0ABS1MD74</accession>
<sequence>MERKQPEDAAAVRRRNLGSVLRHIAEHGPCARTEIAAATGLAHGSVTALVADLIDRGLVGEDDAQRSGGRGRPGRPLRVLARRAMSLAVQITSEELRAVLADLAGEVVWRDAVAHRCATGDPDAMADAVAAVVRRGGAAVRAGDVLVRVVIAMAGPVRDDQAQTVVVAPDFGWMRPVRLGEMVSRRLPGIGCPVDVINDGNAAALAEFHARPATRGLVLIEAGTGIGGGIVVDGRIWAGGHGVAGEPGHVPVAWDGPDCVCGARGCLVCFAGPEAVLTAAGLGEVLRREGVRVASDRLVGALENGEAAAVAAVGRAGRALGAAVLSISALLDVDEIVLGGTLAQWFPWLGPIVAEALAGRRRLAPAMEPAIVPAVLGADAMVAGAIEFARHAVLSDPAVVPVARGPVPPGRAAAAVPG</sequence>
<dbReference type="Gene3D" id="3.30.420.40">
    <property type="match status" value="2"/>
</dbReference>
<dbReference type="Proteomes" id="UP000602198">
    <property type="component" value="Unassembled WGS sequence"/>
</dbReference>
<protein>
    <submittedName>
        <fullName evidence="3">ROK family transcriptional regulator</fullName>
    </submittedName>
</protein>
<dbReference type="InterPro" id="IPR043129">
    <property type="entry name" value="ATPase_NBD"/>
</dbReference>
<dbReference type="InterPro" id="IPR000835">
    <property type="entry name" value="HTH_MarR-typ"/>
</dbReference>
<reference evidence="3 4" key="1">
    <citation type="submission" date="2021-01" db="EMBL/GenBank/DDBJ databases">
        <title>WGS of actinomycetes isolated from Thailand.</title>
        <authorList>
            <person name="Thawai C."/>
        </authorList>
    </citation>
    <scope>NUCLEOTIDE SEQUENCE [LARGE SCALE GENOMIC DNA]</scope>
    <source>
        <strain evidence="3 4">LPG 2</strain>
    </source>
</reference>
<dbReference type="SUPFAM" id="SSF53067">
    <property type="entry name" value="Actin-like ATPase domain"/>
    <property type="match status" value="1"/>
</dbReference>
<dbReference type="InterPro" id="IPR036390">
    <property type="entry name" value="WH_DNA-bd_sf"/>
</dbReference>